<dbReference type="CDD" id="cd01027">
    <property type="entry name" value="TOPRIM_RNase_M5_like"/>
    <property type="match status" value="1"/>
</dbReference>
<dbReference type="PANTHER" id="PTHR39156:SF1">
    <property type="entry name" value="RIBONUCLEASE M5"/>
    <property type="match status" value="1"/>
</dbReference>
<evidence type="ECO:0000256" key="5">
    <source>
        <dbReference type="ARBA" id="ARBA00022723"/>
    </source>
</evidence>
<evidence type="ECO:0000259" key="13">
    <source>
        <dbReference type="PROSITE" id="PS50880"/>
    </source>
</evidence>
<dbReference type="SMART" id="SM00493">
    <property type="entry name" value="TOPRIM"/>
    <property type="match status" value="1"/>
</dbReference>
<dbReference type="InterPro" id="IPR025156">
    <property type="entry name" value="RNase_M5_C"/>
</dbReference>
<accession>A0A4R3MQR1</accession>
<name>A0A4R3MQR1_9BACI</name>
<proteinExistence type="inferred from homology"/>
<comment type="similarity">
    <text evidence="11">Belongs to the ribonuclease M5 family.</text>
</comment>
<dbReference type="GO" id="GO:0019843">
    <property type="term" value="F:rRNA binding"/>
    <property type="evidence" value="ECO:0007669"/>
    <property type="project" value="UniProtKB-KW"/>
</dbReference>
<evidence type="ECO:0000256" key="7">
    <source>
        <dbReference type="ARBA" id="ARBA00022759"/>
    </source>
</evidence>
<dbReference type="InterPro" id="IPR006171">
    <property type="entry name" value="TOPRIM_dom"/>
</dbReference>
<keyword evidence="5" id="KW-0479">Metal-binding</keyword>
<keyword evidence="3 11" id="KW-0698">rRNA processing</keyword>
<evidence type="ECO:0000256" key="6">
    <source>
        <dbReference type="ARBA" id="ARBA00022730"/>
    </source>
</evidence>
<dbReference type="InterPro" id="IPR004466">
    <property type="entry name" value="RNase_M5"/>
</dbReference>
<keyword evidence="4 11" id="KW-0540">Nuclease</keyword>
<dbReference type="SUPFAM" id="SSF110455">
    <property type="entry name" value="Toprim domain"/>
    <property type="match status" value="1"/>
</dbReference>
<keyword evidence="1 11" id="KW-0963">Cytoplasm</keyword>
<keyword evidence="7 11" id="KW-0255">Endonuclease</keyword>
<evidence type="ECO:0000313" key="15">
    <source>
        <dbReference type="Proteomes" id="UP000294650"/>
    </source>
</evidence>
<evidence type="ECO:0000256" key="4">
    <source>
        <dbReference type="ARBA" id="ARBA00022722"/>
    </source>
</evidence>
<dbReference type="EC" id="3.1.26.8" evidence="11 12"/>
<comment type="function">
    <text evidence="11">Required for correct processing of both the 5' and 3' ends of 5S rRNA precursor. Cleaves both sides of a double-stranded region yielding mature 5S rRNA in one step.</text>
</comment>
<keyword evidence="6 11" id="KW-0699">rRNA-binding</keyword>
<dbReference type="GO" id="GO:0005737">
    <property type="term" value="C:cytoplasm"/>
    <property type="evidence" value="ECO:0007669"/>
    <property type="project" value="UniProtKB-SubCell"/>
</dbReference>
<dbReference type="GO" id="GO:0043822">
    <property type="term" value="F:ribonuclease M5 activity"/>
    <property type="evidence" value="ECO:0007669"/>
    <property type="project" value="UniProtKB-UniRule"/>
</dbReference>
<dbReference type="PROSITE" id="PS50880">
    <property type="entry name" value="TOPRIM"/>
    <property type="match status" value="1"/>
</dbReference>
<evidence type="ECO:0000256" key="10">
    <source>
        <dbReference type="ARBA" id="ARBA00022884"/>
    </source>
</evidence>
<organism evidence="14 15">
    <name type="scientific">Melghiribacillus thermohalophilus</name>
    <dbReference type="NCBI Taxonomy" id="1324956"/>
    <lineage>
        <taxon>Bacteria</taxon>
        <taxon>Bacillati</taxon>
        <taxon>Bacillota</taxon>
        <taxon>Bacilli</taxon>
        <taxon>Bacillales</taxon>
        <taxon>Bacillaceae</taxon>
        <taxon>Melghiribacillus</taxon>
    </lineage>
</organism>
<keyword evidence="8 11" id="KW-0378">Hydrolase</keyword>
<dbReference type="PANTHER" id="PTHR39156">
    <property type="entry name" value="RIBONUCLEASE M5"/>
    <property type="match status" value="1"/>
</dbReference>
<comment type="caution">
    <text evidence="14">The sequence shown here is derived from an EMBL/GenBank/DDBJ whole genome shotgun (WGS) entry which is preliminary data.</text>
</comment>
<evidence type="ECO:0000256" key="11">
    <source>
        <dbReference type="HAMAP-Rule" id="MF_01469"/>
    </source>
</evidence>
<evidence type="ECO:0000256" key="1">
    <source>
        <dbReference type="ARBA" id="ARBA00022490"/>
    </source>
</evidence>
<dbReference type="Pfam" id="PF13331">
    <property type="entry name" value="DUF4093"/>
    <property type="match status" value="1"/>
</dbReference>
<keyword evidence="15" id="KW-1185">Reference proteome</keyword>
<dbReference type="GO" id="GO:0046872">
    <property type="term" value="F:metal ion binding"/>
    <property type="evidence" value="ECO:0007669"/>
    <property type="project" value="UniProtKB-KW"/>
</dbReference>
<reference evidence="14 15" key="1">
    <citation type="submission" date="2019-03" db="EMBL/GenBank/DDBJ databases">
        <title>Genomic Encyclopedia of Type Strains, Phase IV (KMG-IV): sequencing the most valuable type-strain genomes for metagenomic binning, comparative biology and taxonomic classification.</title>
        <authorList>
            <person name="Goeker M."/>
        </authorList>
    </citation>
    <scope>NUCLEOTIDE SEQUENCE [LARGE SCALE GENOMIC DNA]</scope>
    <source>
        <strain evidence="14 15">DSM 25894</strain>
    </source>
</reference>
<dbReference type="RefSeq" id="WP_207902591.1">
    <property type="nucleotide sequence ID" value="NZ_SMAN01000023.1"/>
</dbReference>
<gene>
    <name evidence="11" type="primary">rnmV</name>
    <name evidence="14" type="ORF">EDD68_12316</name>
</gene>
<dbReference type="GO" id="GO:0006364">
    <property type="term" value="P:rRNA processing"/>
    <property type="evidence" value="ECO:0007669"/>
    <property type="project" value="UniProtKB-UniRule"/>
</dbReference>
<dbReference type="Proteomes" id="UP000294650">
    <property type="component" value="Unassembled WGS sequence"/>
</dbReference>
<evidence type="ECO:0000256" key="9">
    <source>
        <dbReference type="ARBA" id="ARBA00022842"/>
    </source>
</evidence>
<keyword evidence="10 11" id="KW-0694">RNA-binding</keyword>
<dbReference type="AlphaFoldDB" id="A0A4R3MQR1"/>
<dbReference type="FunFam" id="3.40.1360.10:FF:000006">
    <property type="entry name" value="Ribonuclease M5"/>
    <property type="match status" value="1"/>
</dbReference>
<dbReference type="NCBIfam" id="TIGR00334">
    <property type="entry name" value="5S_RNA_mat_M5"/>
    <property type="match status" value="1"/>
</dbReference>
<evidence type="ECO:0000256" key="2">
    <source>
        <dbReference type="ARBA" id="ARBA00022517"/>
    </source>
</evidence>
<protein>
    <recommendedName>
        <fullName evidence="11 12">Ribonuclease M5</fullName>
        <ecNumber evidence="11 12">3.1.26.8</ecNumber>
    </recommendedName>
    <alternativeName>
        <fullName evidence="11">RNase M5</fullName>
    </alternativeName>
    <alternativeName>
        <fullName evidence="11">Ribosomal RNA terminal maturase M5</fullName>
    </alternativeName>
</protein>
<evidence type="ECO:0000256" key="3">
    <source>
        <dbReference type="ARBA" id="ARBA00022552"/>
    </source>
</evidence>
<comment type="catalytic activity">
    <reaction evidence="11">
        <text>Endonucleolytic cleavage of RNA, removing 21 and 42 nucleotides, respectively, from the 5'- and 3'-termini of a 5S-rRNA precursor.</text>
        <dbReference type="EC" id="3.1.26.8"/>
    </reaction>
</comment>
<dbReference type="InterPro" id="IPR034141">
    <property type="entry name" value="TOPRIM_RNase_M5-like"/>
</dbReference>
<dbReference type="Pfam" id="PF01751">
    <property type="entry name" value="Toprim"/>
    <property type="match status" value="1"/>
</dbReference>
<keyword evidence="9" id="KW-0460">Magnesium</keyword>
<evidence type="ECO:0000256" key="8">
    <source>
        <dbReference type="ARBA" id="ARBA00022801"/>
    </source>
</evidence>
<sequence>MYIKEVIVVEGKDDTMNIKRAVQCDTIETNGSAIDEYILKQIQHAQQKRGVIIFTDPDYPGERIRHIISEAVPGCKHAFLPREKAKGKHGLGIEHASPEDIRKALEKVYEVMEQPDTVFTKQDLMEYGLIGGIHARKRREQLGKKLHIGFANAKQLEKRLNMFQISKAVFKQTMDEMIQEEKTNE</sequence>
<dbReference type="Gene3D" id="3.40.1360.10">
    <property type="match status" value="1"/>
</dbReference>
<evidence type="ECO:0000313" key="14">
    <source>
        <dbReference type="EMBL" id="TCT18149.1"/>
    </source>
</evidence>
<dbReference type="HAMAP" id="MF_01469">
    <property type="entry name" value="RNase_M5"/>
    <property type="match status" value="1"/>
</dbReference>
<evidence type="ECO:0000256" key="12">
    <source>
        <dbReference type="NCBIfam" id="TIGR00334"/>
    </source>
</evidence>
<feature type="domain" description="Toprim" evidence="13">
    <location>
        <begin position="4"/>
        <end position="87"/>
    </location>
</feature>
<dbReference type="EMBL" id="SMAN01000023">
    <property type="protein sequence ID" value="TCT18149.1"/>
    <property type="molecule type" value="Genomic_DNA"/>
</dbReference>
<comment type="subcellular location">
    <subcellularLocation>
        <location evidence="11">Cytoplasm</location>
    </subcellularLocation>
</comment>
<keyword evidence="2 11" id="KW-0690">Ribosome biogenesis</keyword>